<feature type="transmembrane region" description="Helical" evidence="1">
    <location>
        <begin position="170"/>
        <end position="195"/>
    </location>
</feature>
<dbReference type="VEuPathDB" id="FungiDB:BO71DRAFT_427549"/>
<dbReference type="AlphaFoldDB" id="A0A319DHZ1"/>
<dbReference type="Proteomes" id="UP000247810">
    <property type="component" value="Unassembled WGS sequence"/>
</dbReference>
<proteinExistence type="predicted"/>
<keyword evidence="1" id="KW-1133">Transmembrane helix</keyword>
<evidence type="ECO:0000313" key="2">
    <source>
        <dbReference type="EMBL" id="PYH96909.1"/>
    </source>
</evidence>
<dbReference type="OrthoDB" id="6500128at2759"/>
<keyword evidence="3" id="KW-1185">Reference proteome</keyword>
<evidence type="ECO:0000256" key="1">
    <source>
        <dbReference type="SAM" id="Phobius"/>
    </source>
</evidence>
<sequence>MGIDQDRITLNLSPTPAQWRKNIHVCGDSTFGPQVADCRGRFDFTLLFEECFLSIVPSALVLLALPFRYRQLWRTRLPKVTKSSIYWAKLVLGQVFGIAQLSLLVVWFLPHCAANANVCRRGSAVLSDVHRSALSVASGTSVFHPSLIRTLLNISLSLSFLFDAVRVRSLWLASCTVLAAIYTASVALKGVWFCLESRSKRASFIDRTVQYGDEEVHGVYNGAFFWWVNPLFRLGFKSTLSGEDLPHLDQRMSVDRLPHGFARRWAFAVTNYVGNPHPDKSQGHGLIGAFALVFTLKALFNCLYEHYTFRLITQIRGAIVFIYHI</sequence>
<feature type="transmembrane region" description="Helical" evidence="1">
    <location>
        <begin position="44"/>
        <end position="65"/>
    </location>
</feature>
<accession>A0A319DHZ1</accession>
<feature type="transmembrane region" description="Helical" evidence="1">
    <location>
        <begin position="86"/>
        <end position="109"/>
    </location>
</feature>
<dbReference type="EMBL" id="KZ825831">
    <property type="protein sequence ID" value="PYH96909.1"/>
    <property type="molecule type" value="Genomic_DNA"/>
</dbReference>
<name>A0A319DHZ1_9EURO</name>
<keyword evidence="1" id="KW-0472">Membrane</keyword>
<protein>
    <submittedName>
        <fullName evidence="2">Uncharacterized protein</fullName>
    </submittedName>
</protein>
<gene>
    <name evidence="2" type="ORF">BO71DRAFT_427549</name>
</gene>
<reference evidence="2 3" key="1">
    <citation type="submission" date="2018-02" db="EMBL/GenBank/DDBJ databases">
        <title>The genomes of Aspergillus section Nigri reveals drivers in fungal speciation.</title>
        <authorList>
            <consortium name="DOE Joint Genome Institute"/>
            <person name="Vesth T.C."/>
            <person name="Nybo J."/>
            <person name="Theobald S."/>
            <person name="Brandl J."/>
            <person name="Frisvad J.C."/>
            <person name="Nielsen K.F."/>
            <person name="Lyhne E.K."/>
            <person name="Kogle M.E."/>
            <person name="Kuo A."/>
            <person name="Riley R."/>
            <person name="Clum A."/>
            <person name="Nolan M."/>
            <person name="Lipzen A."/>
            <person name="Salamov A."/>
            <person name="Henrissat B."/>
            <person name="Wiebenga A."/>
            <person name="De vries R.P."/>
            <person name="Grigoriev I.V."/>
            <person name="Mortensen U.H."/>
            <person name="Andersen M.R."/>
            <person name="Baker S.E."/>
        </authorList>
    </citation>
    <scope>NUCLEOTIDE SEQUENCE [LARGE SCALE GENOMIC DNA]</scope>
    <source>
        <strain evidence="2 3">CBS 707.79</strain>
    </source>
</reference>
<evidence type="ECO:0000313" key="3">
    <source>
        <dbReference type="Proteomes" id="UP000247810"/>
    </source>
</evidence>
<organism evidence="2 3">
    <name type="scientific">Aspergillus ellipticus CBS 707.79</name>
    <dbReference type="NCBI Taxonomy" id="1448320"/>
    <lineage>
        <taxon>Eukaryota</taxon>
        <taxon>Fungi</taxon>
        <taxon>Dikarya</taxon>
        <taxon>Ascomycota</taxon>
        <taxon>Pezizomycotina</taxon>
        <taxon>Eurotiomycetes</taxon>
        <taxon>Eurotiomycetidae</taxon>
        <taxon>Eurotiales</taxon>
        <taxon>Aspergillaceae</taxon>
        <taxon>Aspergillus</taxon>
        <taxon>Aspergillus subgen. Circumdati</taxon>
    </lineage>
</organism>
<keyword evidence="1" id="KW-0812">Transmembrane</keyword>
<dbReference type="STRING" id="1448320.A0A319DHZ1"/>